<protein>
    <submittedName>
        <fullName evidence="3">HD domain-containing phosphohydrolase</fullName>
    </submittedName>
</protein>
<evidence type="ECO:0000256" key="1">
    <source>
        <dbReference type="SAM" id="MobiDB-lite"/>
    </source>
</evidence>
<evidence type="ECO:0000313" key="3">
    <source>
        <dbReference type="EMBL" id="MFC3283180.1"/>
    </source>
</evidence>
<dbReference type="InterPro" id="IPR037522">
    <property type="entry name" value="HD_GYP_dom"/>
</dbReference>
<dbReference type="InterPro" id="IPR003607">
    <property type="entry name" value="HD/PDEase_dom"/>
</dbReference>
<sequence>MKQASETHSRVEHPGERQALLETLTQPGGASLLFEGPGNEPLPALLMEARQGEHLLVDITAVAEIAAAMEQKTVYLVGQASGAMLRTPPLKLIDWVDRSDRVQCLCEYPEYVDVMHRRGAFRAELRPGMDVRVTLLMAHAEGPVSGALKNLSLGGCLLELPLAAAMGLHPEQAVQSLALHFPNGQWLEVPAMLRHVQGDSEHQLARVGCEFSAVDTQIERRLWFYVREIERESARNAMAGERALSPSSLFEPREGVPAASSRPHGADYATPMARRLARVTAYLDSQLLALQDGEPVAARDLSRYSDQVLGLLEEDREAVLFAAVCMIDDHPLVQHGLAVAVRLADLAAYQGLPRDTRKAIVASALVHDMGKALLPAELRRAPHLNAEQRSRFAAHVALIEERLGDCRWLSEAVRTSVVAAVNERLDGGGYPHGLSGERLDTLARMAAIVDVVDAMGRDRADRQALTASHIYRHLLHHGEQFDLTWVQRYVRHFGVAPIGSLARYANGELAWIQRLDRQGKPRQVQLTPVACLPGNELGEVLRDDDLARLGKLEALVVPSVRARGLPA</sequence>
<keyword evidence="4" id="KW-1185">Reference proteome</keyword>
<evidence type="ECO:0000313" key="4">
    <source>
        <dbReference type="Proteomes" id="UP001595579"/>
    </source>
</evidence>
<dbReference type="SUPFAM" id="SSF109604">
    <property type="entry name" value="HD-domain/PDEase-like"/>
    <property type="match status" value="1"/>
</dbReference>
<dbReference type="RefSeq" id="WP_386772243.1">
    <property type="nucleotide sequence ID" value="NZ_JBHRUG010000013.1"/>
</dbReference>
<dbReference type="PROSITE" id="PS51832">
    <property type="entry name" value="HD_GYP"/>
    <property type="match status" value="1"/>
</dbReference>
<organism evidence="3 4">
    <name type="scientific">Litchfieldella rifensis</name>
    <dbReference type="NCBI Taxonomy" id="762643"/>
    <lineage>
        <taxon>Bacteria</taxon>
        <taxon>Pseudomonadati</taxon>
        <taxon>Pseudomonadota</taxon>
        <taxon>Gammaproteobacteria</taxon>
        <taxon>Oceanospirillales</taxon>
        <taxon>Halomonadaceae</taxon>
        <taxon>Litchfieldella</taxon>
    </lineage>
</organism>
<feature type="region of interest" description="Disordered" evidence="1">
    <location>
        <begin position="248"/>
        <end position="267"/>
    </location>
</feature>
<dbReference type="EMBL" id="JBHRUG010000013">
    <property type="protein sequence ID" value="MFC3283180.1"/>
    <property type="molecule type" value="Genomic_DNA"/>
</dbReference>
<dbReference type="PANTHER" id="PTHR43155:SF2">
    <property type="entry name" value="CYCLIC DI-GMP PHOSPHODIESTERASE PA4108"/>
    <property type="match status" value="1"/>
</dbReference>
<evidence type="ECO:0000259" key="2">
    <source>
        <dbReference type="PROSITE" id="PS51832"/>
    </source>
</evidence>
<dbReference type="Gene3D" id="2.40.10.220">
    <property type="entry name" value="predicted glycosyltransferase like domains"/>
    <property type="match status" value="1"/>
</dbReference>
<accession>A0ABV7LNB0</accession>
<comment type="caution">
    <text evidence="3">The sequence shown here is derived from an EMBL/GenBank/DDBJ whole genome shotgun (WGS) entry which is preliminary data.</text>
</comment>
<dbReference type="SUPFAM" id="SSF141371">
    <property type="entry name" value="PilZ domain-like"/>
    <property type="match status" value="1"/>
</dbReference>
<dbReference type="InterPro" id="IPR009875">
    <property type="entry name" value="PilZ_domain"/>
</dbReference>
<gene>
    <name evidence="3" type="ORF">ACFOEV_06085</name>
</gene>
<dbReference type="Pfam" id="PF07238">
    <property type="entry name" value="PilZ"/>
    <property type="match status" value="1"/>
</dbReference>
<reference evidence="4" key="1">
    <citation type="journal article" date="2019" name="Int. J. Syst. Evol. Microbiol.">
        <title>The Global Catalogue of Microorganisms (GCM) 10K type strain sequencing project: providing services to taxonomists for standard genome sequencing and annotation.</title>
        <authorList>
            <consortium name="The Broad Institute Genomics Platform"/>
            <consortium name="The Broad Institute Genome Sequencing Center for Infectious Disease"/>
            <person name="Wu L."/>
            <person name="Ma J."/>
        </authorList>
    </citation>
    <scope>NUCLEOTIDE SEQUENCE [LARGE SCALE GENOMIC DNA]</scope>
    <source>
        <strain evidence="4">CECT 7698</strain>
    </source>
</reference>
<dbReference type="SMART" id="SM00471">
    <property type="entry name" value="HDc"/>
    <property type="match status" value="1"/>
</dbReference>
<dbReference type="Proteomes" id="UP001595579">
    <property type="component" value="Unassembled WGS sequence"/>
</dbReference>
<dbReference type="PANTHER" id="PTHR43155">
    <property type="entry name" value="CYCLIC DI-GMP PHOSPHODIESTERASE PA4108-RELATED"/>
    <property type="match status" value="1"/>
</dbReference>
<name>A0ABV7LNB0_9GAMM</name>
<proteinExistence type="predicted"/>
<dbReference type="CDD" id="cd00077">
    <property type="entry name" value="HDc"/>
    <property type="match status" value="1"/>
</dbReference>
<dbReference type="Gene3D" id="1.10.3210.10">
    <property type="entry name" value="Hypothetical protein af1432"/>
    <property type="match status" value="1"/>
</dbReference>
<feature type="domain" description="HD-GYP" evidence="2">
    <location>
        <begin position="312"/>
        <end position="506"/>
    </location>
</feature>
<dbReference type="Pfam" id="PF13487">
    <property type="entry name" value="HD_5"/>
    <property type="match status" value="1"/>
</dbReference>